<dbReference type="InterPro" id="IPR016181">
    <property type="entry name" value="Acyl_CoA_acyltransferase"/>
</dbReference>
<evidence type="ECO:0000313" key="5">
    <source>
        <dbReference type="EMBL" id="QSB06593.1"/>
    </source>
</evidence>
<dbReference type="AlphaFoldDB" id="A0A895XSX0"/>
<dbReference type="CDD" id="cd04301">
    <property type="entry name" value="NAT_SF"/>
    <property type="match status" value="1"/>
</dbReference>
<dbReference type="PANTHER" id="PTHR43877">
    <property type="entry name" value="AMINOALKYLPHOSPHONATE N-ACETYLTRANSFERASE-RELATED-RELATED"/>
    <property type="match status" value="1"/>
</dbReference>
<feature type="domain" description="N-acetyltransferase" evidence="4">
    <location>
        <begin position="1"/>
        <end position="163"/>
    </location>
</feature>
<dbReference type="PROSITE" id="PS51186">
    <property type="entry name" value="GNAT"/>
    <property type="match status" value="1"/>
</dbReference>
<dbReference type="GO" id="GO:0016747">
    <property type="term" value="F:acyltransferase activity, transferring groups other than amino-acyl groups"/>
    <property type="evidence" value="ECO:0007669"/>
    <property type="project" value="InterPro"/>
</dbReference>
<organism evidence="5 6">
    <name type="scientific">Natronoglycomyces albus</name>
    <dbReference type="NCBI Taxonomy" id="2811108"/>
    <lineage>
        <taxon>Bacteria</taxon>
        <taxon>Bacillati</taxon>
        <taxon>Actinomycetota</taxon>
        <taxon>Actinomycetes</taxon>
        <taxon>Glycomycetales</taxon>
        <taxon>Glycomycetaceae</taxon>
        <taxon>Natronoglycomyces</taxon>
    </lineage>
</organism>
<feature type="compositionally biased region" description="Polar residues" evidence="3">
    <location>
        <begin position="379"/>
        <end position="388"/>
    </location>
</feature>
<dbReference type="InterPro" id="IPR000182">
    <property type="entry name" value="GNAT_dom"/>
</dbReference>
<protein>
    <submittedName>
        <fullName evidence="5">GNAT family N-acetyltransferase</fullName>
    </submittedName>
</protein>
<name>A0A895XSX0_9ACTN</name>
<dbReference type="RefSeq" id="WP_213172605.1">
    <property type="nucleotide sequence ID" value="NZ_CP070496.1"/>
</dbReference>
<sequence length="476" mass="53573">MQIKKIDVHDSAAVAKLYELTEAVHSFDHPDISVRSLRDMTNKWRHPWPGEDGEIWVAISDGRFVGKLELGWPTRENLHFFEFSIEVHPDYRRQGIGTALYDLVEKNASARGRTELVTSTKAQIDGGAPRPGTAAEFLKRLGYKLALTEVTRECAVDTLSRAEEQELYDKALPHASDYDIVSWIGSAPEKLVPSISDLESKILLEVPLGDVDLEAETIDVARFLELEESYRKWEFAQVQTVAVHRDTNTVAANTLFAVPVEPADFAFQMITIVDPAHRGHRLGILCKIANLWQMREHIPRVKKIYTGNADVNSQMISINEQLGYFTVDNDLAFKKVIAQASDTQLSFHQHRYCRAGRKTPARHSHFLTANTVRTTAPAQLQSVPPTASQHRDPPRFPSYESSCRDRDGHVIGVTTHSCPQGCIGEATHQLTLVFVRLSQREGARRKSRGAFRPFSPSVHGECRNPRCVQSMFTRKA</sequence>
<dbReference type="Pfam" id="PF00583">
    <property type="entry name" value="Acetyltransf_1"/>
    <property type="match status" value="1"/>
</dbReference>
<dbReference type="KEGG" id="nav:JQS30_06755"/>
<evidence type="ECO:0000313" key="6">
    <source>
        <dbReference type="Proteomes" id="UP000662939"/>
    </source>
</evidence>
<evidence type="ECO:0000259" key="4">
    <source>
        <dbReference type="PROSITE" id="PS51186"/>
    </source>
</evidence>
<reference evidence="5" key="1">
    <citation type="submission" date="2021-02" db="EMBL/GenBank/DDBJ databases">
        <title>Natronoglycomyces albus gen. nov., sp. nov, a haloalkaliphilic actinobacterium from a soda solonchak soil.</title>
        <authorList>
            <person name="Sorokin D.Y."/>
            <person name="Khijniak T.V."/>
            <person name="Zakharycheva A.P."/>
            <person name="Boueva O.V."/>
            <person name="Ariskina E.V."/>
            <person name="Hahnke R.L."/>
            <person name="Bunk B."/>
            <person name="Sproer C."/>
            <person name="Schumann P."/>
            <person name="Evtushenko L.I."/>
            <person name="Kublanov I.V."/>
        </authorList>
    </citation>
    <scope>NUCLEOTIDE SEQUENCE</scope>
    <source>
        <strain evidence="5">DSM 106290</strain>
    </source>
</reference>
<proteinExistence type="predicted"/>
<feature type="region of interest" description="Disordered" evidence="3">
    <location>
        <begin position="379"/>
        <end position="403"/>
    </location>
</feature>
<keyword evidence="6" id="KW-1185">Reference proteome</keyword>
<gene>
    <name evidence="5" type="ORF">JQS30_06755</name>
</gene>
<evidence type="ECO:0000256" key="3">
    <source>
        <dbReference type="SAM" id="MobiDB-lite"/>
    </source>
</evidence>
<dbReference type="SUPFAM" id="SSF55729">
    <property type="entry name" value="Acyl-CoA N-acyltransferases (Nat)"/>
    <property type="match status" value="1"/>
</dbReference>
<dbReference type="EMBL" id="CP070496">
    <property type="protein sequence ID" value="QSB06593.1"/>
    <property type="molecule type" value="Genomic_DNA"/>
</dbReference>
<accession>A0A895XSX0</accession>
<dbReference type="Gene3D" id="3.40.630.30">
    <property type="match status" value="1"/>
</dbReference>
<dbReference type="InterPro" id="IPR050832">
    <property type="entry name" value="Bact_Acetyltransf"/>
</dbReference>
<evidence type="ECO:0000256" key="1">
    <source>
        <dbReference type="ARBA" id="ARBA00022679"/>
    </source>
</evidence>
<keyword evidence="1" id="KW-0808">Transferase</keyword>
<dbReference type="Proteomes" id="UP000662939">
    <property type="component" value="Chromosome"/>
</dbReference>
<evidence type="ECO:0000256" key="2">
    <source>
        <dbReference type="ARBA" id="ARBA00023315"/>
    </source>
</evidence>
<keyword evidence="2" id="KW-0012">Acyltransferase</keyword>